<dbReference type="GO" id="GO:0005829">
    <property type="term" value="C:cytosol"/>
    <property type="evidence" value="ECO:0007669"/>
    <property type="project" value="TreeGrafter"/>
</dbReference>
<dbReference type="Gene3D" id="2.130.10.10">
    <property type="entry name" value="YVTN repeat-like/Quinoprotein amine dehydrogenase"/>
    <property type="match status" value="1"/>
</dbReference>
<comment type="caution">
    <text evidence="2">The sequence shown here is derived from an EMBL/GenBank/DDBJ whole genome shotgun (WGS) entry which is preliminary data.</text>
</comment>
<dbReference type="PANTHER" id="PTHR30344:SF1">
    <property type="entry name" value="6-PHOSPHOGLUCONOLACTONASE"/>
    <property type="match status" value="1"/>
</dbReference>
<sequence>MGKMQVFVGSYSTKEAEGITLIELNTDSGELKRVSGTEGLDNPSYLTMNSARTRLYVVTETGDRPGNVTSFAVEPASGSLSLQNERSTLGTAACHVILDRDEQFLFVVNYSSGNICLFPVAEDGSVGPMADNVQHTGTGPQTDRQEAAHPHSAIIDPTNEYVTIADLGTDELVQYRINRDAGKLERVRQTAVAPGAGPRHMAYHPNGQLLYVVNELNSTVSVFQVQQNMDLELLQTIRTLPESFTGSSTCAHILVKSCGRFLYASNRGHDSIAVFRISEDGRLELVDIATSGGREPRNFTITPDDRFFLSANQLSDTLVSYWIDQDTGRLLPTGHQIGISKPVCVFVQ</sequence>
<name>A0A917E435_9BACL</name>
<evidence type="ECO:0008006" key="4">
    <source>
        <dbReference type="Google" id="ProtNLM"/>
    </source>
</evidence>
<evidence type="ECO:0000256" key="1">
    <source>
        <dbReference type="ARBA" id="ARBA00005564"/>
    </source>
</evidence>
<dbReference type="EMBL" id="BMHP01000012">
    <property type="protein sequence ID" value="GGD99554.1"/>
    <property type="molecule type" value="Genomic_DNA"/>
</dbReference>
<gene>
    <name evidence="2" type="ORF">GCM10010911_68110</name>
</gene>
<dbReference type="AlphaFoldDB" id="A0A917E435"/>
<reference evidence="2" key="2">
    <citation type="submission" date="2020-09" db="EMBL/GenBank/DDBJ databases">
        <authorList>
            <person name="Sun Q."/>
            <person name="Zhou Y."/>
        </authorList>
    </citation>
    <scope>NUCLEOTIDE SEQUENCE</scope>
    <source>
        <strain evidence="2">CGMCC 1.15178</strain>
    </source>
</reference>
<dbReference type="InterPro" id="IPR050282">
    <property type="entry name" value="Cycloisomerase_2"/>
</dbReference>
<proteinExistence type="inferred from homology"/>
<dbReference type="InterPro" id="IPR011048">
    <property type="entry name" value="Haem_d1_sf"/>
</dbReference>
<evidence type="ECO:0000313" key="2">
    <source>
        <dbReference type="EMBL" id="GGD99554.1"/>
    </source>
</evidence>
<dbReference type="InterPro" id="IPR019405">
    <property type="entry name" value="Lactonase_7-beta_prop"/>
</dbReference>
<dbReference type="GO" id="GO:0017057">
    <property type="term" value="F:6-phosphogluconolactonase activity"/>
    <property type="evidence" value="ECO:0007669"/>
    <property type="project" value="TreeGrafter"/>
</dbReference>
<dbReference type="Pfam" id="PF10282">
    <property type="entry name" value="Lactonase"/>
    <property type="match status" value="1"/>
</dbReference>
<reference evidence="2" key="1">
    <citation type="journal article" date="2014" name="Int. J. Syst. Evol. Microbiol.">
        <title>Complete genome sequence of Corynebacterium casei LMG S-19264T (=DSM 44701T), isolated from a smear-ripened cheese.</title>
        <authorList>
            <consortium name="US DOE Joint Genome Institute (JGI-PGF)"/>
            <person name="Walter F."/>
            <person name="Albersmeier A."/>
            <person name="Kalinowski J."/>
            <person name="Ruckert C."/>
        </authorList>
    </citation>
    <scope>NUCLEOTIDE SEQUENCE</scope>
    <source>
        <strain evidence="2">CGMCC 1.15178</strain>
    </source>
</reference>
<dbReference type="InterPro" id="IPR015943">
    <property type="entry name" value="WD40/YVTN_repeat-like_dom_sf"/>
</dbReference>
<dbReference type="FunFam" id="2.130.10.10:FF:000306">
    <property type="entry name" value="3-carboxymuconate cyclase"/>
    <property type="match status" value="1"/>
</dbReference>
<dbReference type="Proteomes" id="UP000612456">
    <property type="component" value="Unassembled WGS sequence"/>
</dbReference>
<organism evidence="2 3">
    <name type="scientific">Paenibacillus nasutitermitis</name>
    <dbReference type="NCBI Taxonomy" id="1652958"/>
    <lineage>
        <taxon>Bacteria</taxon>
        <taxon>Bacillati</taxon>
        <taxon>Bacillota</taxon>
        <taxon>Bacilli</taxon>
        <taxon>Bacillales</taxon>
        <taxon>Paenibacillaceae</taxon>
        <taxon>Paenibacillus</taxon>
    </lineage>
</organism>
<accession>A0A917E435</accession>
<keyword evidence="3" id="KW-1185">Reference proteome</keyword>
<dbReference type="PANTHER" id="PTHR30344">
    <property type="entry name" value="6-PHOSPHOGLUCONOLACTONASE-RELATED"/>
    <property type="match status" value="1"/>
</dbReference>
<evidence type="ECO:0000313" key="3">
    <source>
        <dbReference type="Proteomes" id="UP000612456"/>
    </source>
</evidence>
<protein>
    <recommendedName>
        <fullName evidence="4">6-phosphogluconolactonase</fullName>
    </recommendedName>
</protein>
<dbReference type="SUPFAM" id="SSF51004">
    <property type="entry name" value="C-terminal (heme d1) domain of cytochrome cd1-nitrite reductase"/>
    <property type="match status" value="1"/>
</dbReference>
<comment type="similarity">
    <text evidence="1">Belongs to the cycloisomerase 2 family.</text>
</comment>